<dbReference type="SUPFAM" id="SSF51161">
    <property type="entry name" value="Trimeric LpxA-like enzymes"/>
    <property type="match status" value="1"/>
</dbReference>
<dbReference type="EMBL" id="FMYV01000003">
    <property type="protein sequence ID" value="SDC36794.1"/>
    <property type="molecule type" value="Genomic_DNA"/>
</dbReference>
<evidence type="ECO:0000313" key="8">
    <source>
        <dbReference type="EMBL" id="TGG88800.1"/>
    </source>
</evidence>
<dbReference type="InterPro" id="IPR001451">
    <property type="entry name" value="Hexapep"/>
</dbReference>
<dbReference type="Proteomes" id="UP000297288">
    <property type="component" value="Unassembled WGS sequence"/>
</dbReference>
<dbReference type="InterPro" id="IPR024688">
    <property type="entry name" value="Mac_dom"/>
</dbReference>
<dbReference type="FunFam" id="2.160.10.10:FF:000008">
    <property type="entry name" value="Maltose O-acetyltransferase"/>
    <property type="match status" value="1"/>
</dbReference>
<evidence type="ECO:0000256" key="2">
    <source>
        <dbReference type="ARBA" id="ARBA00022679"/>
    </source>
</evidence>
<evidence type="ECO:0000259" key="6">
    <source>
        <dbReference type="SMART" id="SM01266"/>
    </source>
</evidence>
<evidence type="ECO:0000256" key="5">
    <source>
        <dbReference type="RuleBase" id="RU367021"/>
    </source>
</evidence>
<feature type="domain" description="Maltose/galactoside acetyltransferase" evidence="6">
    <location>
        <begin position="6"/>
        <end position="60"/>
    </location>
</feature>
<evidence type="ECO:0000313" key="10">
    <source>
        <dbReference type="Proteomes" id="UP000297288"/>
    </source>
</evidence>
<reference evidence="8 10" key="2">
    <citation type="submission" date="2019-04" db="EMBL/GenBank/DDBJ databases">
        <title>Draft genome sequence data and analysis of a Fermenting Bacterium, Geotoga petraea strain HO-Geo1, isolated from heavy-oil petroleum reservoir in Russia.</title>
        <authorList>
            <person name="Grouzdev D.S."/>
            <person name="Semenova E.M."/>
            <person name="Sokolova D.S."/>
            <person name="Tourova T.P."/>
            <person name="Poltaraus A.B."/>
            <person name="Nazina T.N."/>
        </authorList>
    </citation>
    <scope>NUCLEOTIDE SEQUENCE [LARGE SCALE GENOMIC DNA]</scope>
    <source>
        <strain evidence="8 10">HO-Geo1</strain>
    </source>
</reference>
<evidence type="ECO:0000256" key="4">
    <source>
        <dbReference type="ARBA" id="ARBA00023315"/>
    </source>
</evidence>
<dbReference type="InterPro" id="IPR039369">
    <property type="entry name" value="LacA-like"/>
</dbReference>
<organism evidence="7 9">
    <name type="scientific">Geotoga petraea</name>
    <dbReference type="NCBI Taxonomy" id="28234"/>
    <lineage>
        <taxon>Bacteria</taxon>
        <taxon>Thermotogati</taxon>
        <taxon>Thermotogota</taxon>
        <taxon>Thermotogae</taxon>
        <taxon>Petrotogales</taxon>
        <taxon>Petrotogaceae</taxon>
        <taxon>Geotoga</taxon>
    </lineage>
</organism>
<dbReference type="Pfam" id="PF12464">
    <property type="entry name" value="Mac"/>
    <property type="match status" value="1"/>
</dbReference>
<dbReference type="PANTHER" id="PTHR43017">
    <property type="entry name" value="GALACTOSIDE O-ACETYLTRANSFERASE"/>
    <property type="match status" value="1"/>
</dbReference>
<dbReference type="Gene3D" id="2.160.10.10">
    <property type="entry name" value="Hexapeptide repeat proteins"/>
    <property type="match status" value="1"/>
</dbReference>
<proteinExistence type="inferred from homology"/>
<dbReference type="STRING" id="28234.SAMN04488588_0964"/>
<keyword evidence="2 5" id="KW-0808">Transferase</keyword>
<dbReference type="EC" id="2.3.1.-" evidence="5"/>
<accession>A0A1G6L0S7</accession>
<dbReference type="SMART" id="SM01266">
    <property type="entry name" value="Mac"/>
    <property type="match status" value="1"/>
</dbReference>
<evidence type="ECO:0000256" key="1">
    <source>
        <dbReference type="ARBA" id="ARBA00007274"/>
    </source>
</evidence>
<evidence type="ECO:0000256" key="3">
    <source>
        <dbReference type="ARBA" id="ARBA00022737"/>
    </source>
</evidence>
<dbReference type="Proteomes" id="UP000199322">
    <property type="component" value="Unassembled WGS sequence"/>
</dbReference>
<keyword evidence="9" id="KW-1185">Reference proteome</keyword>
<keyword evidence="4 5" id="KW-0012">Acyltransferase</keyword>
<evidence type="ECO:0000313" key="9">
    <source>
        <dbReference type="Proteomes" id="UP000199322"/>
    </source>
</evidence>
<keyword evidence="3" id="KW-0677">Repeat</keyword>
<comment type="similarity">
    <text evidence="1 5">Belongs to the transferase hexapeptide repeat family.</text>
</comment>
<dbReference type="Pfam" id="PF00132">
    <property type="entry name" value="Hexapep"/>
    <property type="match status" value="1"/>
</dbReference>
<dbReference type="InterPro" id="IPR011004">
    <property type="entry name" value="Trimer_LpxA-like_sf"/>
</dbReference>
<dbReference type="AlphaFoldDB" id="A0A1G6L0S7"/>
<dbReference type="PANTHER" id="PTHR43017:SF1">
    <property type="entry name" value="ACETYLTRANSFERASE YJL218W-RELATED"/>
    <property type="match status" value="1"/>
</dbReference>
<dbReference type="OrthoDB" id="9812571at2"/>
<dbReference type="GO" id="GO:0008870">
    <property type="term" value="F:galactoside O-acetyltransferase activity"/>
    <property type="evidence" value="ECO:0007669"/>
    <property type="project" value="TreeGrafter"/>
</dbReference>
<name>A0A1G6L0S7_9BACT</name>
<protein>
    <recommendedName>
        <fullName evidence="5">Acetyltransferase</fullName>
        <ecNumber evidence="5">2.3.1.-</ecNumber>
    </recommendedName>
</protein>
<dbReference type="EMBL" id="SRME01000001">
    <property type="protein sequence ID" value="TGG88800.1"/>
    <property type="molecule type" value="Genomic_DNA"/>
</dbReference>
<reference evidence="7 9" key="1">
    <citation type="submission" date="2016-10" db="EMBL/GenBank/DDBJ databases">
        <authorList>
            <person name="de Groot N.N."/>
        </authorList>
    </citation>
    <scope>NUCLEOTIDE SEQUENCE [LARGE SCALE GENOMIC DNA]</scope>
    <source>
        <strain evidence="7 9">WG14</strain>
    </source>
</reference>
<dbReference type="RefSeq" id="WP_091403244.1">
    <property type="nucleotide sequence ID" value="NZ_FMYV01000003.1"/>
</dbReference>
<sequence>MDMTEYENMINNRMYDPLDDFLVKSRQNARKLTRLFNQTTEEDGKYRKQLLKELFGKTGKSIYIEPSLKVDYGFNIEVGENFYMNYDCVILDCAKVKIGDNCMIAPKVQIYTAYHPLNAKERNSGRELAAPITIGDNVWIGGGAIINPGITIGNNVVIASGAVVTKDFPDDVVIGGNPAKIIKKI</sequence>
<gene>
    <name evidence="8" type="ORF">E4650_00975</name>
    <name evidence="7" type="ORF">SAMN04488588_0964</name>
</gene>
<evidence type="ECO:0000313" key="7">
    <source>
        <dbReference type="EMBL" id="SDC36794.1"/>
    </source>
</evidence>
<dbReference type="CDD" id="cd03357">
    <property type="entry name" value="LbH_MAT_GAT"/>
    <property type="match status" value="1"/>
</dbReference>